<organism evidence="2 3">
    <name type="scientific">Aedes albopictus</name>
    <name type="common">Asian tiger mosquito</name>
    <name type="synonym">Stegomyia albopicta</name>
    <dbReference type="NCBI Taxonomy" id="7160"/>
    <lineage>
        <taxon>Eukaryota</taxon>
        <taxon>Metazoa</taxon>
        <taxon>Ecdysozoa</taxon>
        <taxon>Arthropoda</taxon>
        <taxon>Hexapoda</taxon>
        <taxon>Insecta</taxon>
        <taxon>Pterygota</taxon>
        <taxon>Neoptera</taxon>
        <taxon>Endopterygota</taxon>
        <taxon>Diptera</taxon>
        <taxon>Nematocera</taxon>
        <taxon>Culicoidea</taxon>
        <taxon>Culicidae</taxon>
        <taxon>Culicinae</taxon>
        <taxon>Aedini</taxon>
        <taxon>Aedes</taxon>
        <taxon>Stegomyia</taxon>
    </lineage>
</organism>
<feature type="region of interest" description="Disordered" evidence="1">
    <location>
        <begin position="148"/>
        <end position="172"/>
    </location>
</feature>
<name>A0ABM1ZMM2_AEDAL</name>
<evidence type="ECO:0000313" key="2">
    <source>
        <dbReference type="EnsemblMetazoa" id="AALFPA23_019951.P29379"/>
    </source>
</evidence>
<feature type="region of interest" description="Disordered" evidence="1">
    <location>
        <begin position="115"/>
        <end position="136"/>
    </location>
</feature>
<protein>
    <submittedName>
        <fullName evidence="2">Uncharacterized protein</fullName>
    </submittedName>
</protein>
<accession>A0ABM1ZMM2</accession>
<evidence type="ECO:0000313" key="3">
    <source>
        <dbReference type="Proteomes" id="UP000069940"/>
    </source>
</evidence>
<dbReference type="GeneID" id="109406718"/>
<reference evidence="3" key="1">
    <citation type="journal article" date="2015" name="Proc. Natl. Acad. Sci. U.S.A.">
        <title>Genome sequence of the Asian Tiger mosquito, Aedes albopictus, reveals insights into its biology, genetics, and evolution.</title>
        <authorList>
            <person name="Chen X.G."/>
            <person name="Jiang X."/>
            <person name="Gu J."/>
            <person name="Xu M."/>
            <person name="Wu Y."/>
            <person name="Deng Y."/>
            <person name="Zhang C."/>
            <person name="Bonizzoni M."/>
            <person name="Dermauw W."/>
            <person name="Vontas J."/>
            <person name="Armbruster P."/>
            <person name="Huang X."/>
            <person name="Yang Y."/>
            <person name="Zhang H."/>
            <person name="He W."/>
            <person name="Peng H."/>
            <person name="Liu Y."/>
            <person name="Wu K."/>
            <person name="Chen J."/>
            <person name="Lirakis M."/>
            <person name="Topalis P."/>
            <person name="Van Leeuwen T."/>
            <person name="Hall A.B."/>
            <person name="Jiang X."/>
            <person name="Thorpe C."/>
            <person name="Mueller R.L."/>
            <person name="Sun C."/>
            <person name="Waterhouse R.M."/>
            <person name="Yan G."/>
            <person name="Tu Z.J."/>
            <person name="Fang X."/>
            <person name="James A.A."/>
        </authorList>
    </citation>
    <scope>NUCLEOTIDE SEQUENCE [LARGE SCALE GENOMIC DNA]</scope>
    <source>
        <strain evidence="3">Foshan</strain>
    </source>
</reference>
<dbReference type="Proteomes" id="UP000069940">
    <property type="component" value="Unassembled WGS sequence"/>
</dbReference>
<evidence type="ECO:0000256" key="1">
    <source>
        <dbReference type="SAM" id="MobiDB-lite"/>
    </source>
</evidence>
<keyword evidence="3" id="KW-1185">Reference proteome</keyword>
<sequence length="1014" mass="114853">MSADQIASHIRIIRQRIKIDTNLKAIDKCNIEIIDDFTAKVQCVVCRTTHVEIKARRLAENNCIWMIGRYKHHLQMHAQDEDTMEEIGNDSSNEDSGSEVEDELDLRVLKSLKTKQPMGSTSRSMKRNVKMTTEAARDPKQMKITKFFNKIPSDTSSKESPRVATETSNRSSETKDSRDLLILIDCLPLTQMVKLIIKEAVKNNYKNMTRKPNSAKGARYTDEIKNIGAYLYLLGGRKDYEELVVNLGLPSVSTIIHHIGKSCEKCIEGELRVIQLKNFLLKQGLPLFVFVSEDGTKLTPRVKYDITQNQVAGLCPHMDENGFPEVGSFPASSPEIIKKHIDSGEKSSIVYVILATSVADKTISFNLLSFGTNNKFSIDQVLLRWAVMEKQLSDNGIVILGYGADGDSRLIGSMKVRMGLPREVTIIPHGIPKEWKDWFAGQGRSSVAYVQDTIHLVNKLKNALLSHTRALQIGKYPVSRGHLEIVAREGKEKTGLLVSDLEQQDKMCVKTFVKLIDPRVANLLKTQPGTNGTVAYISLMKSVFDAYENPSLTPLERIEEIWFATFFTRVWHCWITGSKDLKHDEHFITDNAELGIEINAHSLVNHLLHCRELAKPELFLPQLMNSQHNERSFGNARSMSGVQNTIINFDILEYLNKASHFEYLDELRILLKDKFEFARGGYKTSEYQPFEFPSDQEIETAVYKGKMRAKRILDLTGLECDDEDFHCCLSHLKRTDVRPLEEVDVCEGPGEELYPEQDLEMVTESSDHATDVTDEQADESNDAIYEANVLLRRIGADLNYLCKQTISDSGRGRYLHFTEPNTFTSPLFFSGHQPKGFFKIMTSTGELMLARISTVIWLLSSDRSKISNDRLLRFRTPKAINGIPSVNENKICTIISIGDWFLFRSNSSGRQGNTPGVGAAQVLGFCFLRGKLKRERECSLKTVPIDVPDNVENPRGIEIVCNKYSVMENNFLRHDSDPKKINITRYVSHTEKPLLSDTGLRISDKTRLYLNALF</sequence>
<dbReference type="EnsemblMetazoa" id="AALFPA23_019951.R29379">
    <property type="protein sequence ID" value="AALFPA23_019951.P29379"/>
    <property type="gene ID" value="AALFPA23_019951"/>
</dbReference>
<proteinExistence type="predicted"/>
<dbReference type="RefSeq" id="XP_029719593.2">
    <property type="nucleotide sequence ID" value="XM_029863733.2"/>
</dbReference>
<reference evidence="2" key="2">
    <citation type="submission" date="2025-05" db="UniProtKB">
        <authorList>
            <consortium name="EnsemblMetazoa"/>
        </authorList>
    </citation>
    <scope>IDENTIFICATION</scope>
    <source>
        <strain evidence="2">Foshan</strain>
    </source>
</reference>